<dbReference type="InterPro" id="IPR025048">
    <property type="entry name" value="DUF3987"/>
</dbReference>
<proteinExistence type="predicted"/>
<dbReference type="AlphaFoldDB" id="A0AAE4TFG2"/>
<dbReference type="Proteomes" id="UP001187859">
    <property type="component" value="Unassembled WGS sequence"/>
</dbReference>
<dbReference type="EMBL" id="JASGOQ010000001">
    <property type="protein sequence ID" value="MDV5389981.1"/>
    <property type="molecule type" value="Genomic_DNA"/>
</dbReference>
<evidence type="ECO:0000313" key="2">
    <source>
        <dbReference type="Proteomes" id="UP001187859"/>
    </source>
</evidence>
<reference evidence="1" key="1">
    <citation type="submission" date="2023-05" db="EMBL/GenBank/DDBJ databases">
        <title>Colonisation of extended spectrum b-lactamase- and carbapenemase-producing bacteria on hospital surfaces from low- and middle-income countries.</title>
        <authorList>
            <person name="Nieto-Rosado M."/>
            <person name="Sands K."/>
            <person name="Iregbu K."/>
            <person name="Zahra R."/>
            <person name="Mazarati J.B."/>
            <person name="Mehtar S."/>
            <person name="Barnards-Group B."/>
            <person name="Walsh T.R."/>
        </authorList>
    </citation>
    <scope>NUCLEOTIDE SEQUENCE</scope>
    <source>
        <strain evidence="1">PP-E493</strain>
    </source>
</reference>
<dbReference type="Pfam" id="PF13148">
    <property type="entry name" value="DUF3987"/>
    <property type="match status" value="1"/>
</dbReference>
<accession>A0AAE4TFG2</accession>
<sequence>MNSYYYQKLFPISYGYVPSLTVAPKMEKAFEEARELLQAPDGMTLACQLTSMATAMQGVFNVEIPTRKIAPVSLMVMTIAQSGERKSTVDNLFMGEIKSIEKEQEAAYQKSLKEYNIKMDIHKEKKAKLKKAITLDNAENEQTIQQLVALSEQEPTKPRAPRVIYEDTTSEALLDGLKNDLPNVFFGTSEGDLIFKSRIMSNAANFNPMWSGDDMTVNRKTSPSFKLIDIRLSMHIMVQPDTLQNFLNKSNVNVRDNGFLSRMLVCAPPSTCGFRQSYGYQYSREGIEEFNCRIRQLLEQSFRLVDYRHRTKVVFSSAAEKIWWNIYNDIETKMAPGGMYECAKDHASKVPENIARVAALTHCFEHPDDFEISVESLWLAVELLSYFSRDFLRVFCPPPKYVLDAQELFEWLKPFIDSGIRYMRKNYILQYGPKCTRKKSDLQAALDYLKQSYPMEEIMKGKTRVIDFFYSLPPNDVQLAENLARYS</sequence>
<comment type="caution">
    <text evidence="1">The sequence shown here is derived from an EMBL/GenBank/DDBJ whole genome shotgun (WGS) entry which is preliminary data.</text>
</comment>
<protein>
    <submittedName>
        <fullName evidence="1">YfjI family protein</fullName>
    </submittedName>
</protein>
<gene>
    <name evidence="1" type="ORF">QM089_06845</name>
</gene>
<dbReference type="RefSeq" id="WP_317519667.1">
    <property type="nucleotide sequence ID" value="NZ_JASGOQ010000001.1"/>
</dbReference>
<evidence type="ECO:0000313" key="1">
    <source>
        <dbReference type="EMBL" id="MDV5389981.1"/>
    </source>
</evidence>
<organism evidence="1 2">
    <name type="scientific">Shewanella xiamenensis</name>
    <dbReference type="NCBI Taxonomy" id="332186"/>
    <lineage>
        <taxon>Bacteria</taxon>
        <taxon>Pseudomonadati</taxon>
        <taxon>Pseudomonadota</taxon>
        <taxon>Gammaproteobacteria</taxon>
        <taxon>Alteromonadales</taxon>
        <taxon>Shewanellaceae</taxon>
        <taxon>Shewanella</taxon>
    </lineage>
</organism>
<name>A0AAE4TFG2_9GAMM</name>